<evidence type="ECO:0000256" key="1">
    <source>
        <dbReference type="SAM" id="SignalP"/>
    </source>
</evidence>
<dbReference type="PROSITE" id="PS51257">
    <property type="entry name" value="PROKAR_LIPOPROTEIN"/>
    <property type="match status" value="1"/>
</dbReference>
<evidence type="ECO:0000313" key="3">
    <source>
        <dbReference type="Proteomes" id="UP001370348"/>
    </source>
</evidence>
<feature type="chain" id="PRO_5047432186" description="DUF4292 domain-containing protein" evidence="1">
    <location>
        <begin position="29"/>
        <end position="309"/>
    </location>
</feature>
<sequence length="309" mass="33223">MSLRPFAQSISCALLSLAVAGTTGCASAPPPASQFPSVEAAVERMHATTSSCVAVQAKAKIDHFGKQGRLRGDLLMMVAVPARIRMDIVSPFGVTVATLTSDGRNFSLADLRDKRFYTGPAKACNIARLTTVPVPGPVLVDLLRGEAPILKHGLAAGLSGPNTGSRIAWSGDGYYVITLTGANATTEEIHLAPRPDDLAKPWTEQRLRVLEVTVRQQGLVLYRAELEDHASTPMSTARVDEQGIDPPIPPSGPVCTAELPRRIHVVVPGLKEDVIFRYDDVLWNPPLPRDIFTQPQPAGLQPFPVNCEE</sequence>
<name>A0ABZ2LR04_9BACT</name>
<evidence type="ECO:0008006" key="4">
    <source>
        <dbReference type="Google" id="ProtNLM"/>
    </source>
</evidence>
<protein>
    <recommendedName>
        <fullName evidence="4">DUF4292 domain-containing protein</fullName>
    </recommendedName>
</protein>
<dbReference type="EMBL" id="CP089984">
    <property type="protein sequence ID" value="WXB11595.1"/>
    <property type="molecule type" value="Genomic_DNA"/>
</dbReference>
<feature type="signal peptide" evidence="1">
    <location>
        <begin position="1"/>
        <end position="28"/>
    </location>
</feature>
<organism evidence="2 3">
    <name type="scientific">Pendulispora albinea</name>
    <dbReference type="NCBI Taxonomy" id="2741071"/>
    <lineage>
        <taxon>Bacteria</taxon>
        <taxon>Pseudomonadati</taxon>
        <taxon>Myxococcota</taxon>
        <taxon>Myxococcia</taxon>
        <taxon>Myxococcales</taxon>
        <taxon>Sorangiineae</taxon>
        <taxon>Pendulisporaceae</taxon>
        <taxon>Pendulispora</taxon>
    </lineage>
</organism>
<gene>
    <name evidence="2" type="ORF">LZC94_27500</name>
</gene>
<keyword evidence="1" id="KW-0732">Signal</keyword>
<proteinExistence type="predicted"/>
<reference evidence="2 3" key="1">
    <citation type="submission" date="2021-12" db="EMBL/GenBank/DDBJ databases">
        <title>Discovery of the Pendulisporaceae a myxobacterial family with distinct sporulation behavior and unique specialized metabolism.</title>
        <authorList>
            <person name="Garcia R."/>
            <person name="Popoff A."/>
            <person name="Bader C.D."/>
            <person name="Loehr J."/>
            <person name="Walesch S."/>
            <person name="Walt C."/>
            <person name="Boldt J."/>
            <person name="Bunk B."/>
            <person name="Haeckl F.J.F.P.J."/>
            <person name="Gunesch A.P."/>
            <person name="Birkelbach J."/>
            <person name="Nuebel U."/>
            <person name="Pietschmann T."/>
            <person name="Bach T."/>
            <person name="Mueller R."/>
        </authorList>
    </citation>
    <scope>NUCLEOTIDE SEQUENCE [LARGE SCALE GENOMIC DNA]</scope>
    <source>
        <strain evidence="2 3">MSr11954</strain>
    </source>
</reference>
<dbReference type="RefSeq" id="WP_394821215.1">
    <property type="nucleotide sequence ID" value="NZ_CP089984.1"/>
</dbReference>
<evidence type="ECO:0000313" key="2">
    <source>
        <dbReference type="EMBL" id="WXB11595.1"/>
    </source>
</evidence>
<keyword evidence="3" id="KW-1185">Reference proteome</keyword>
<dbReference type="Proteomes" id="UP001370348">
    <property type="component" value="Chromosome"/>
</dbReference>
<accession>A0ABZ2LR04</accession>